<dbReference type="PANTHER" id="PTHR35868">
    <property type="entry name" value="DUF2804 DOMAIN-CONTAINING PROTEIN-RELATED"/>
    <property type="match status" value="1"/>
</dbReference>
<protein>
    <submittedName>
        <fullName evidence="1">PF10974 family protein</fullName>
    </submittedName>
</protein>
<dbReference type="AlphaFoldDB" id="T0FCV4"/>
<dbReference type="PANTHER" id="PTHR35868:SF3">
    <property type="entry name" value="DUF2804 DOMAIN-CONTAINING PROTEIN"/>
    <property type="match status" value="1"/>
</dbReference>
<dbReference type="RefSeq" id="WP_010571165.1">
    <property type="nucleotide sequence ID" value="NZ_AHMO02000008.1"/>
</dbReference>
<dbReference type="EMBL" id="AHMO02000008">
    <property type="protein sequence ID" value="EQA45696.1"/>
    <property type="molecule type" value="Genomic_DNA"/>
</dbReference>
<dbReference type="InterPro" id="IPR021243">
    <property type="entry name" value="DUF2804"/>
</dbReference>
<accession>T0FCV4</accession>
<proteinExistence type="predicted"/>
<dbReference type="Proteomes" id="UP000015454">
    <property type="component" value="Unassembled WGS sequence"/>
</dbReference>
<sequence>MNLETEIHQQSVLCNSGGKLNLNAVGWSKIPLHRCNVAGHWLRKKKWNYWCFYDKDFLASFTVSDIDYAGVIFCYWLDRKTGEFEESTILTPFGQGCSLGQTVANTALYEGKPGTVSFKVDEYGSYRIFVDFSRSNRKHIRADLRVDVPQGWETLNVVVPWSRNRFQFTHKLFGLGAEGSVDIGGRSHEFKSEDSFAVLDFGRGVWPYSTKWNWASMSYRPSKKEVYGINLGGGWTDGTGTTENALLINGRIYKLPSDVNFEFDRKDPDKPWIIYTKDSKAVELTLTPTFQRKATSNVGIISSAVHQMIGNFDGILRVGKNEFRIKGGQGWAEDHIARW</sequence>
<evidence type="ECO:0000313" key="2">
    <source>
        <dbReference type="Proteomes" id="UP000015454"/>
    </source>
</evidence>
<name>T0FCV4_9LEPT</name>
<dbReference type="Pfam" id="PF10974">
    <property type="entry name" value="DUF2804"/>
    <property type="match status" value="1"/>
</dbReference>
<comment type="caution">
    <text evidence="1">The sequence shown here is derived from an EMBL/GenBank/DDBJ whole genome shotgun (WGS) entry which is preliminary data.</text>
</comment>
<reference evidence="1" key="1">
    <citation type="submission" date="2013-05" db="EMBL/GenBank/DDBJ databases">
        <authorList>
            <person name="Harkins D.M."/>
            <person name="Durkin A.S."/>
            <person name="Brinkac L.M."/>
            <person name="Haft D.H."/>
            <person name="Selengut J.D."/>
            <person name="Sanka R."/>
            <person name="DePew J."/>
            <person name="Purushe J."/>
            <person name="Hartskeerl R.A."/>
            <person name="Ahmed A."/>
            <person name="van der Linden H."/>
            <person name="Goris M.G.A."/>
            <person name="Vinetz J.M."/>
            <person name="Sutton G.G."/>
            <person name="Nierman W.C."/>
            <person name="Fouts D.E."/>
        </authorList>
    </citation>
    <scope>NUCLEOTIDE SEQUENCE [LARGE SCALE GENOMIC DNA]</scope>
    <source>
        <strain evidence="1">5399</strain>
    </source>
</reference>
<evidence type="ECO:0000313" key="1">
    <source>
        <dbReference type="EMBL" id="EQA45696.1"/>
    </source>
</evidence>
<dbReference type="STRING" id="1049789.LEP1GSC050_2986"/>
<gene>
    <name evidence="1" type="ORF">LEP1GSC050_2986</name>
</gene>
<keyword evidence="2" id="KW-1185">Reference proteome</keyword>
<organism evidence="1 2">
    <name type="scientific">Leptospira broomii serovar Hurstbridge str. 5399</name>
    <dbReference type="NCBI Taxonomy" id="1049789"/>
    <lineage>
        <taxon>Bacteria</taxon>
        <taxon>Pseudomonadati</taxon>
        <taxon>Spirochaetota</taxon>
        <taxon>Spirochaetia</taxon>
        <taxon>Leptospirales</taxon>
        <taxon>Leptospiraceae</taxon>
        <taxon>Leptospira</taxon>
    </lineage>
</organism>